<comment type="similarity">
    <text evidence="1">Belongs to the pseudouridine synthase RluA family.</text>
</comment>
<dbReference type="InterPro" id="IPR006224">
    <property type="entry name" value="PsdUridine_synth_RluA-like_CS"/>
</dbReference>
<dbReference type="AlphaFoldDB" id="A0A382G9H5"/>
<dbReference type="InterPro" id="IPR020103">
    <property type="entry name" value="PsdUridine_synth_cat_dom_sf"/>
</dbReference>
<evidence type="ECO:0000313" key="5">
    <source>
        <dbReference type="EMBL" id="SVB71253.1"/>
    </source>
</evidence>
<dbReference type="CDD" id="cd00165">
    <property type="entry name" value="S4"/>
    <property type="match status" value="1"/>
</dbReference>
<protein>
    <recommendedName>
        <fullName evidence="4">RNA-binding S4 domain-containing protein</fullName>
    </recommendedName>
</protein>
<dbReference type="GO" id="GO:0009982">
    <property type="term" value="F:pseudouridine synthase activity"/>
    <property type="evidence" value="ECO:0007669"/>
    <property type="project" value="InterPro"/>
</dbReference>
<dbReference type="InterPro" id="IPR006225">
    <property type="entry name" value="PsdUridine_synth_RluC/D"/>
</dbReference>
<dbReference type="GO" id="GO:0000455">
    <property type="term" value="P:enzyme-directed rRNA pseudouridine synthesis"/>
    <property type="evidence" value="ECO:0007669"/>
    <property type="project" value="TreeGrafter"/>
</dbReference>
<dbReference type="Pfam" id="PF01479">
    <property type="entry name" value="S4"/>
    <property type="match status" value="1"/>
</dbReference>
<dbReference type="PANTHER" id="PTHR21600:SF44">
    <property type="entry name" value="RIBOSOMAL LARGE SUBUNIT PSEUDOURIDINE SYNTHASE D"/>
    <property type="match status" value="1"/>
</dbReference>
<reference evidence="5" key="1">
    <citation type="submission" date="2018-05" db="EMBL/GenBank/DDBJ databases">
        <authorList>
            <person name="Lanie J.A."/>
            <person name="Ng W.-L."/>
            <person name="Kazmierczak K.M."/>
            <person name="Andrzejewski T.M."/>
            <person name="Davidsen T.M."/>
            <person name="Wayne K.J."/>
            <person name="Tettelin H."/>
            <person name="Glass J.I."/>
            <person name="Rusch D."/>
            <person name="Podicherti R."/>
            <person name="Tsui H.-C.T."/>
            <person name="Winkler M.E."/>
        </authorList>
    </citation>
    <scope>NUCLEOTIDE SEQUENCE</scope>
</reference>
<dbReference type="GO" id="GO:0003723">
    <property type="term" value="F:RNA binding"/>
    <property type="evidence" value="ECO:0007669"/>
    <property type="project" value="InterPro"/>
</dbReference>
<dbReference type="SUPFAM" id="SSF55174">
    <property type="entry name" value="Alpha-L RNA-binding motif"/>
    <property type="match status" value="1"/>
</dbReference>
<accession>A0A382G9H5</accession>
<evidence type="ECO:0000256" key="3">
    <source>
        <dbReference type="SAM" id="MobiDB-lite"/>
    </source>
</evidence>
<dbReference type="NCBIfam" id="TIGR00005">
    <property type="entry name" value="rluA_subfam"/>
    <property type="match status" value="1"/>
</dbReference>
<feature type="domain" description="RNA-binding S4" evidence="4">
    <location>
        <begin position="38"/>
        <end position="102"/>
    </location>
</feature>
<dbReference type="InterPro" id="IPR006145">
    <property type="entry name" value="PsdUridine_synth_RsuA/RluA"/>
</dbReference>
<evidence type="ECO:0000259" key="4">
    <source>
        <dbReference type="SMART" id="SM00363"/>
    </source>
</evidence>
<gene>
    <name evidence="5" type="ORF">METZ01_LOCUS224107</name>
</gene>
<dbReference type="Pfam" id="PF00849">
    <property type="entry name" value="PseudoU_synth_2"/>
    <property type="match status" value="1"/>
</dbReference>
<feature type="region of interest" description="Disordered" evidence="3">
    <location>
        <begin position="1"/>
        <end position="23"/>
    </location>
</feature>
<dbReference type="EMBL" id="UINC01054028">
    <property type="protein sequence ID" value="SVB71253.1"/>
    <property type="molecule type" value="Genomic_DNA"/>
</dbReference>
<dbReference type="PANTHER" id="PTHR21600">
    <property type="entry name" value="MITOCHONDRIAL RNA PSEUDOURIDINE SYNTHASE"/>
    <property type="match status" value="1"/>
</dbReference>
<dbReference type="Gene3D" id="3.30.2350.10">
    <property type="entry name" value="Pseudouridine synthase"/>
    <property type="match status" value="1"/>
</dbReference>
<feature type="non-terminal residue" evidence="5">
    <location>
        <position position="1"/>
    </location>
</feature>
<dbReference type="SMART" id="SM00363">
    <property type="entry name" value="S4"/>
    <property type="match status" value="1"/>
</dbReference>
<name>A0A382G9H5_9ZZZZ</name>
<evidence type="ECO:0000256" key="1">
    <source>
        <dbReference type="ARBA" id="ARBA00010876"/>
    </source>
</evidence>
<dbReference type="SUPFAM" id="SSF55120">
    <property type="entry name" value="Pseudouridine synthase"/>
    <property type="match status" value="1"/>
</dbReference>
<proteinExistence type="inferred from homology"/>
<dbReference type="InterPro" id="IPR002942">
    <property type="entry name" value="S4_RNA-bd"/>
</dbReference>
<dbReference type="PROSITE" id="PS50889">
    <property type="entry name" value="S4"/>
    <property type="match status" value="1"/>
</dbReference>
<dbReference type="InterPro" id="IPR050188">
    <property type="entry name" value="RluA_PseudoU_synthase"/>
</dbReference>
<dbReference type="InterPro" id="IPR036986">
    <property type="entry name" value="S4_RNA-bd_sf"/>
</dbReference>
<keyword evidence="2" id="KW-0413">Isomerase</keyword>
<sequence length="338" mass="36740">VDVVGNLAGRNNVDDELPATESAPEPTMVTIDETLISERLDRYLTTKLPHISRGGIQRLMREGCILVNGKPAKPTQHPVTGQTVEITWPVPREIEAKPENIPIEVLYEDDDLIVVNKPANMPTHPGHGHESGTLVNALLHHCAGSLSGIGGVVRPGIVHRLDMDTTGCLVAAKNDAAHIGLAAQFKERGVAKRYHAIVCGRLANEAGEIDAPIARHPVQRKLMTVQPGASRDARTGWRVIERLANCTLVEAMLHTGRTHQIRVHFKHIGFPLAGDALYGKKATAQLASDTGVCTDRQMLHAQSLAFTHPRSGKRLEVEATWPSDFNQAVAALRKAQTK</sequence>
<dbReference type="PROSITE" id="PS01129">
    <property type="entry name" value="PSI_RLU"/>
    <property type="match status" value="1"/>
</dbReference>
<organism evidence="5">
    <name type="scientific">marine metagenome</name>
    <dbReference type="NCBI Taxonomy" id="408172"/>
    <lineage>
        <taxon>unclassified sequences</taxon>
        <taxon>metagenomes</taxon>
        <taxon>ecological metagenomes</taxon>
    </lineage>
</organism>
<dbReference type="Gene3D" id="3.10.290.10">
    <property type="entry name" value="RNA-binding S4 domain"/>
    <property type="match status" value="1"/>
</dbReference>
<evidence type="ECO:0000256" key="2">
    <source>
        <dbReference type="ARBA" id="ARBA00023235"/>
    </source>
</evidence>
<dbReference type="CDD" id="cd02869">
    <property type="entry name" value="PseudoU_synth_RluA_like"/>
    <property type="match status" value="1"/>
</dbReference>